<dbReference type="EMBL" id="FNAR01000014">
    <property type="protein sequence ID" value="SDE65492.1"/>
    <property type="molecule type" value="Genomic_DNA"/>
</dbReference>
<dbReference type="EMBL" id="RWGW01000019">
    <property type="protein sequence ID" value="RSK25305.1"/>
    <property type="molecule type" value="Genomic_DNA"/>
</dbReference>
<dbReference type="STRING" id="426756.SAMN04488126_11455"/>
<protein>
    <submittedName>
        <fullName evidence="1">Transposase</fullName>
    </submittedName>
</protein>
<dbReference type="RefSeq" id="WP_092097709.1">
    <property type="nucleotide sequence ID" value="NZ_FNAR01000014.1"/>
</dbReference>
<accession>A0A1G7EPD1</accession>
<name>A0A1G7EPD1_9BACL</name>
<evidence type="ECO:0000313" key="2">
    <source>
        <dbReference type="EMBL" id="SDE65492.1"/>
    </source>
</evidence>
<reference evidence="2 3" key="1">
    <citation type="submission" date="2016-10" db="EMBL/GenBank/DDBJ databases">
        <authorList>
            <person name="de Groot N.N."/>
        </authorList>
    </citation>
    <scope>NUCLEOTIDE SEQUENCE [LARGE SCALE GENOMIC DNA]</scope>
    <source>
        <strain evidence="2 3">CGMCC 1.6762</strain>
    </source>
</reference>
<sequence>MKKNKLYVSILHRQVYPGPNVAPWEFAIEADSRVEDAFGKLFSQISEVELTNFIRAHLPAIPYHLDKENHQIDLRTMKLYALVHEFGDEESKKFVESLPYFR</sequence>
<reference evidence="1 4" key="2">
    <citation type="submission" date="2018-12" db="EMBL/GenBank/DDBJ databases">
        <title>Comparitive functional genomics of dry heat resistant strains isolated from the viking spacecraft.</title>
        <authorList>
            <person name="Seuylemezian A."/>
            <person name="Vaishampayan P."/>
        </authorList>
    </citation>
    <scope>NUCLEOTIDE SEQUENCE [LARGE SCALE GENOMIC DNA]</scope>
    <source>
        <strain evidence="1 4">M6-11</strain>
    </source>
</reference>
<dbReference type="OrthoDB" id="2706506at2"/>
<dbReference type="Proteomes" id="UP000272481">
    <property type="component" value="Unassembled WGS sequence"/>
</dbReference>
<gene>
    <name evidence="1" type="ORF">EJA12_11465</name>
    <name evidence="2" type="ORF">SAMN04488126_11455</name>
</gene>
<dbReference type="AlphaFoldDB" id="A0A1G7EPD1"/>
<evidence type="ECO:0000313" key="1">
    <source>
        <dbReference type="EMBL" id="RSK25305.1"/>
    </source>
</evidence>
<evidence type="ECO:0000313" key="4">
    <source>
        <dbReference type="Proteomes" id="UP000272481"/>
    </source>
</evidence>
<evidence type="ECO:0000313" key="3">
    <source>
        <dbReference type="Proteomes" id="UP000198823"/>
    </source>
</evidence>
<dbReference type="Proteomes" id="UP000198823">
    <property type="component" value="Unassembled WGS sequence"/>
</dbReference>
<organism evidence="2 3">
    <name type="scientific">Bhargavaea beijingensis</name>
    <dbReference type="NCBI Taxonomy" id="426756"/>
    <lineage>
        <taxon>Bacteria</taxon>
        <taxon>Bacillati</taxon>
        <taxon>Bacillota</taxon>
        <taxon>Bacilli</taxon>
        <taxon>Bacillales</taxon>
        <taxon>Caryophanaceae</taxon>
        <taxon>Bhargavaea</taxon>
    </lineage>
</organism>
<proteinExistence type="predicted"/>
<keyword evidence="4" id="KW-1185">Reference proteome</keyword>